<reference evidence="3" key="1">
    <citation type="submission" date="2022-07" db="EMBL/GenBank/DDBJ databases">
        <title>The genome of Lyophyllum shimeji provides insight into the initial evolution of ectomycorrhizal fungal genome.</title>
        <authorList>
            <person name="Kobayashi Y."/>
            <person name="Shibata T."/>
            <person name="Hirakawa H."/>
            <person name="Shigenobu S."/>
            <person name="Nishiyama T."/>
            <person name="Yamada A."/>
            <person name="Hasebe M."/>
            <person name="Kawaguchi M."/>
        </authorList>
    </citation>
    <scope>NUCLEOTIDE SEQUENCE</scope>
    <source>
        <strain evidence="3">AT787</strain>
    </source>
</reference>
<feature type="compositionally biased region" description="Polar residues" evidence="1">
    <location>
        <begin position="73"/>
        <end position="83"/>
    </location>
</feature>
<feature type="compositionally biased region" description="Pro residues" evidence="1">
    <location>
        <begin position="243"/>
        <end position="252"/>
    </location>
</feature>
<comment type="caution">
    <text evidence="3">The sequence shown here is derived from an EMBL/GenBank/DDBJ whole genome shotgun (WGS) entry which is preliminary data.</text>
</comment>
<evidence type="ECO:0000313" key="3">
    <source>
        <dbReference type="EMBL" id="GLB36366.1"/>
    </source>
</evidence>
<sequence>MTDPAGLSRTTLIIIVVCAALAGLVVVFVAARLFRSLPRRPAVPLPPVQPLAHRRPTKLDTSYDAPLLHNHSRPPSTVPSYSPKTPDGSYSPRLSLPIPAFPSSSSLQSSDSSQPSPSRESPRSRAGPLPRPLSAASVTSISRRSSRHAVRGIPHAPHSQVQIILPTPLAPALQRPPGRGATHIESDRMSLVDKWVPVGRDDHHSANNTPVPPSTPRASRRVSSTSTTLATPPSSYTYFQFHSPPPPVPQLPPLDHAATPTERRGPGLP</sequence>
<evidence type="ECO:0000256" key="2">
    <source>
        <dbReference type="SAM" id="Phobius"/>
    </source>
</evidence>
<gene>
    <name evidence="3" type="ORF">LshimejAT787_0306540</name>
</gene>
<evidence type="ECO:0000313" key="4">
    <source>
        <dbReference type="Proteomes" id="UP001063166"/>
    </source>
</evidence>
<feature type="compositionally biased region" description="Low complexity" evidence="1">
    <location>
        <begin position="102"/>
        <end position="119"/>
    </location>
</feature>
<dbReference type="Proteomes" id="UP001063166">
    <property type="component" value="Unassembled WGS sequence"/>
</dbReference>
<feature type="region of interest" description="Disordered" evidence="1">
    <location>
        <begin position="198"/>
        <end position="269"/>
    </location>
</feature>
<proteinExistence type="predicted"/>
<organism evidence="3 4">
    <name type="scientific">Lyophyllum shimeji</name>
    <name type="common">Hon-shimeji</name>
    <name type="synonym">Tricholoma shimeji</name>
    <dbReference type="NCBI Taxonomy" id="47721"/>
    <lineage>
        <taxon>Eukaryota</taxon>
        <taxon>Fungi</taxon>
        <taxon>Dikarya</taxon>
        <taxon>Basidiomycota</taxon>
        <taxon>Agaricomycotina</taxon>
        <taxon>Agaricomycetes</taxon>
        <taxon>Agaricomycetidae</taxon>
        <taxon>Agaricales</taxon>
        <taxon>Tricholomatineae</taxon>
        <taxon>Lyophyllaceae</taxon>
        <taxon>Lyophyllum</taxon>
    </lineage>
</organism>
<dbReference type="OrthoDB" id="3270653at2759"/>
<feature type="region of interest" description="Disordered" evidence="1">
    <location>
        <begin position="62"/>
        <end position="162"/>
    </location>
</feature>
<keyword evidence="2" id="KW-0472">Membrane</keyword>
<accession>A0A9P3PIF3</accession>
<keyword evidence="2" id="KW-1133">Transmembrane helix</keyword>
<name>A0A9P3PIF3_LYOSH</name>
<feature type="compositionally biased region" description="Low complexity" evidence="1">
    <location>
        <begin position="221"/>
        <end position="238"/>
    </location>
</feature>
<keyword evidence="4" id="KW-1185">Reference proteome</keyword>
<keyword evidence="2" id="KW-0812">Transmembrane</keyword>
<feature type="transmembrane region" description="Helical" evidence="2">
    <location>
        <begin position="12"/>
        <end position="34"/>
    </location>
</feature>
<protein>
    <submittedName>
        <fullName evidence="3">Uncharacterized protein</fullName>
    </submittedName>
</protein>
<dbReference type="AlphaFoldDB" id="A0A9P3PIF3"/>
<evidence type="ECO:0000256" key="1">
    <source>
        <dbReference type="SAM" id="MobiDB-lite"/>
    </source>
</evidence>
<dbReference type="EMBL" id="BRPK01000003">
    <property type="protein sequence ID" value="GLB36366.1"/>
    <property type="molecule type" value="Genomic_DNA"/>
</dbReference>